<evidence type="ECO:0000256" key="4">
    <source>
        <dbReference type="ARBA" id="ARBA00023239"/>
    </source>
</evidence>
<dbReference type="AlphaFoldDB" id="A0A078ACY1"/>
<dbReference type="Pfam" id="PF00294">
    <property type="entry name" value="PfkB"/>
    <property type="match status" value="2"/>
</dbReference>
<dbReference type="PANTHER" id="PTHR42909">
    <property type="entry name" value="ZGC:136858"/>
    <property type="match status" value="1"/>
</dbReference>
<organism evidence="7 8">
    <name type="scientific">Stylonychia lemnae</name>
    <name type="common">Ciliate</name>
    <dbReference type="NCBI Taxonomy" id="5949"/>
    <lineage>
        <taxon>Eukaryota</taxon>
        <taxon>Sar</taxon>
        <taxon>Alveolata</taxon>
        <taxon>Ciliophora</taxon>
        <taxon>Intramacronucleata</taxon>
        <taxon>Spirotrichea</taxon>
        <taxon>Stichotrichia</taxon>
        <taxon>Sporadotrichida</taxon>
        <taxon>Oxytrichidae</taxon>
        <taxon>Stylonychinae</taxon>
        <taxon>Stylonychia</taxon>
    </lineage>
</organism>
<protein>
    <submittedName>
        <fullName evidence="7">Pseudouridine-5-phosphate glycosidase</fullName>
    </submittedName>
</protein>
<proteinExistence type="inferred from homology"/>
<reference evidence="7 8" key="1">
    <citation type="submission" date="2014-06" db="EMBL/GenBank/DDBJ databases">
        <authorList>
            <person name="Swart Estienne"/>
        </authorList>
    </citation>
    <scope>NUCLEOTIDE SEQUENCE [LARGE SCALE GENOMIC DNA]</scope>
    <source>
        <strain evidence="7 8">130c</strain>
    </source>
</reference>
<evidence type="ECO:0000256" key="3">
    <source>
        <dbReference type="ARBA" id="ARBA00023211"/>
    </source>
</evidence>
<dbReference type="HAMAP" id="MF_01876">
    <property type="entry name" value="PsiMP_glycosidase"/>
    <property type="match status" value="1"/>
</dbReference>
<feature type="domain" description="Carbohydrate kinase PfkB" evidence="6">
    <location>
        <begin position="546"/>
        <end position="623"/>
    </location>
</feature>
<keyword evidence="4" id="KW-0456">Lyase</keyword>
<dbReference type="GO" id="GO:0016798">
    <property type="term" value="F:hydrolase activity, acting on glycosyl bonds"/>
    <property type="evidence" value="ECO:0007669"/>
    <property type="project" value="UniProtKB-KW"/>
</dbReference>
<dbReference type="GO" id="GO:0046872">
    <property type="term" value="F:metal ion binding"/>
    <property type="evidence" value="ECO:0007669"/>
    <property type="project" value="UniProtKB-KW"/>
</dbReference>
<dbReference type="GO" id="GO:0004730">
    <property type="term" value="F:pseudouridylate synthase activity"/>
    <property type="evidence" value="ECO:0007669"/>
    <property type="project" value="InterPro"/>
</dbReference>
<dbReference type="OrthoDB" id="198885at2759"/>
<keyword evidence="2" id="KW-0378">Hydrolase</keyword>
<dbReference type="InParanoid" id="A0A078ACY1"/>
<evidence type="ECO:0000256" key="2">
    <source>
        <dbReference type="ARBA" id="ARBA00022801"/>
    </source>
</evidence>
<dbReference type="InterPro" id="IPR007342">
    <property type="entry name" value="PsuG"/>
</dbReference>
<dbReference type="GO" id="GO:0005737">
    <property type="term" value="C:cytoplasm"/>
    <property type="evidence" value="ECO:0007669"/>
    <property type="project" value="TreeGrafter"/>
</dbReference>
<evidence type="ECO:0000313" key="7">
    <source>
        <dbReference type="EMBL" id="CDW80074.1"/>
    </source>
</evidence>
<dbReference type="Gene3D" id="3.40.1190.20">
    <property type="match status" value="1"/>
</dbReference>
<gene>
    <name evidence="7" type="primary">Contig11742.g12557</name>
    <name evidence="7" type="ORF">STYLEM_9070</name>
</gene>
<dbReference type="Proteomes" id="UP000039865">
    <property type="component" value="Unassembled WGS sequence"/>
</dbReference>
<dbReference type="InterPro" id="IPR022830">
    <property type="entry name" value="Indigdn_synthA-like"/>
</dbReference>
<name>A0A078ACY1_STYLE</name>
<evidence type="ECO:0000313" key="8">
    <source>
        <dbReference type="Proteomes" id="UP000039865"/>
    </source>
</evidence>
<evidence type="ECO:0000256" key="5">
    <source>
        <dbReference type="ARBA" id="ARBA00023295"/>
    </source>
</evidence>
<dbReference type="InterPro" id="IPR011611">
    <property type="entry name" value="PfkB_dom"/>
</dbReference>
<keyword evidence="5 7" id="KW-0326">Glycosidase</keyword>
<dbReference type="Gene3D" id="3.40.1790.10">
    <property type="entry name" value="Indigoidine synthase domain"/>
    <property type="match status" value="1"/>
</dbReference>
<dbReference type="EMBL" id="CCKQ01008612">
    <property type="protein sequence ID" value="CDW80074.1"/>
    <property type="molecule type" value="Genomic_DNA"/>
</dbReference>
<dbReference type="SUPFAM" id="SSF53613">
    <property type="entry name" value="Ribokinase-like"/>
    <property type="match status" value="1"/>
</dbReference>
<sequence>MQFKIYNILINDTSYKTIQLINQFYQRFVVKEEVKQALQKGQPVVALESTIITHGMEYPMNRDTALALEAIVRENGAIPATIAIIKGVVKIGLEAEDIELLSSEGRHSSRKCSRRDLGYVLATKGNGSTTVAATMYLANLAGIKIFVTGGIGGVHRGAETTFDISADLTELSRTPVSVICAGVKSILDIPKTLEFLETMGVPVVSYKTDWFPDFFTSNSGIKTVFRADTPEECAGIIQGNDILKLRNGIIFAVPVPSDKEANQENIQQAITQSLKEADEKGVKGAEITPFLLKRVNELTGGESAASRGAALDILSQSESYQTDSGQSHVGKIKIQDGGSARNVAECVARLGLYQDVTFISAVGDDDKADILKKGLHRVKIDINGLFVKKGERTACFSGLINGQGDFLAGIADMDILFHIPEEHLNFHMIEKSKILVVDSNISEVTLSYILSNSSNVKYVIYEPISKEKSTRILHKDLLSKIQILKPNILQLRDIYLTVNSNKLDLLDFDINTKDLPTLLESVKFMALSILNHGKLISADGNSKLTYIITTLGAKGVALSSVDGQFQHFGPLECPLNEIKSAVGSGDSFLGGLIYGLYNDQTLEKAINYGQRCAVLSLRSESNISLDINPNILL</sequence>
<keyword evidence="8" id="KW-1185">Reference proteome</keyword>
<accession>A0A078ACY1</accession>
<evidence type="ECO:0000259" key="6">
    <source>
        <dbReference type="Pfam" id="PF00294"/>
    </source>
</evidence>
<keyword evidence="1" id="KW-0479">Metal-binding</keyword>
<feature type="domain" description="Carbohydrate kinase PfkB" evidence="6">
    <location>
        <begin position="320"/>
        <end position="491"/>
    </location>
</feature>
<evidence type="ECO:0000256" key="1">
    <source>
        <dbReference type="ARBA" id="ARBA00022723"/>
    </source>
</evidence>
<dbReference type="SUPFAM" id="SSF110581">
    <property type="entry name" value="Indigoidine synthase A-like"/>
    <property type="match status" value="1"/>
</dbReference>
<dbReference type="Pfam" id="PF04227">
    <property type="entry name" value="Indigoidine_A"/>
    <property type="match status" value="1"/>
</dbReference>
<dbReference type="InterPro" id="IPR029056">
    <property type="entry name" value="Ribokinase-like"/>
</dbReference>
<dbReference type="PANTHER" id="PTHR42909:SF1">
    <property type="entry name" value="CARBOHYDRATE KINASE PFKB DOMAIN-CONTAINING PROTEIN"/>
    <property type="match status" value="1"/>
</dbReference>
<dbReference type="OMA" id="FNCIIAT"/>
<keyword evidence="3" id="KW-0464">Manganese</keyword>